<reference evidence="2 3" key="1">
    <citation type="journal article" date="2016" name="BMC Genomics">
        <title>Comparative genomics reveals Cyclospora cayetanensis possesses coccidia-like metabolism and invasion components but unique surface antigens.</title>
        <authorList>
            <person name="Liu S."/>
            <person name="Wang L."/>
            <person name="Zheng H."/>
            <person name="Xu Z."/>
            <person name="Roellig D.M."/>
            <person name="Li N."/>
            <person name="Frace M.A."/>
            <person name="Tang K."/>
            <person name="Arrowood M.J."/>
            <person name="Moss D.M."/>
            <person name="Zhang L."/>
            <person name="Feng Y."/>
            <person name="Xiao L."/>
        </authorList>
    </citation>
    <scope>NUCLEOTIDE SEQUENCE [LARGE SCALE GENOMIC DNA]</scope>
    <source>
        <strain evidence="2 3">CHN_HEN01</strain>
    </source>
</reference>
<evidence type="ECO:0000313" key="3">
    <source>
        <dbReference type="Proteomes" id="UP000095192"/>
    </source>
</evidence>
<dbReference type="InParanoid" id="A0A1D3D7S2"/>
<evidence type="ECO:0000256" key="1">
    <source>
        <dbReference type="SAM" id="SignalP"/>
    </source>
</evidence>
<feature type="chain" id="PRO_5008914225" evidence="1">
    <location>
        <begin position="31"/>
        <end position="137"/>
    </location>
</feature>
<feature type="signal peptide" evidence="1">
    <location>
        <begin position="1"/>
        <end position="30"/>
    </location>
</feature>
<dbReference type="EMBL" id="JROU02000376">
    <property type="protein sequence ID" value="OEH79469.1"/>
    <property type="molecule type" value="Genomic_DNA"/>
</dbReference>
<evidence type="ECO:0000313" key="2">
    <source>
        <dbReference type="EMBL" id="OEH79469.1"/>
    </source>
</evidence>
<dbReference type="VEuPathDB" id="ToxoDB:cyc_02937"/>
<organism evidence="2 3">
    <name type="scientific">Cyclospora cayetanensis</name>
    <dbReference type="NCBI Taxonomy" id="88456"/>
    <lineage>
        <taxon>Eukaryota</taxon>
        <taxon>Sar</taxon>
        <taxon>Alveolata</taxon>
        <taxon>Apicomplexa</taxon>
        <taxon>Conoidasida</taxon>
        <taxon>Coccidia</taxon>
        <taxon>Eucoccidiorida</taxon>
        <taxon>Eimeriorina</taxon>
        <taxon>Eimeriidae</taxon>
        <taxon>Cyclospora</taxon>
    </lineage>
</organism>
<keyword evidence="1" id="KW-0732">Signal</keyword>
<name>A0A1D3D7S2_9EIME</name>
<accession>A0A1D3D7S2</accession>
<protein>
    <submittedName>
        <fullName evidence="2">Uncharacterized protein</fullName>
    </submittedName>
</protein>
<proteinExistence type="predicted"/>
<dbReference type="Proteomes" id="UP000095192">
    <property type="component" value="Unassembled WGS sequence"/>
</dbReference>
<comment type="caution">
    <text evidence="2">The sequence shown here is derived from an EMBL/GenBank/DDBJ whole genome shotgun (WGS) entry which is preliminary data.</text>
</comment>
<keyword evidence="3" id="KW-1185">Reference proteome</keyword>
<dbReference type="AlphaFoldDB" id="A0A1D3D7S2"/>
<gene>
    <name evidence="2" type="ORF">cyc_02937</name>
</gene>
<sequence>MSLPMRNSTLRQTLLLGAASAMLTLPEAFGRGVYGRQVMDFSEMPILRFTCYPLPLSVQHFHVLLWEQRLEKYDMKVPQQQRPRKLLEKRSPDIREDSAYKRLPNKKTLMSCHSRARTEKRLRTYGSRRGACGRSGE</sequence>